<keyword evidence="2" id="KW-1185">Reference proteome</keyword>
<organism evidence="1 2">
    <name type="scientific">Silvibacterium dinghuense</name>
    <dbReference type="NCBI Taxonomy" id="1560006"/>
    <lineage>
        <taxon>Bacteria</taxon>
        <taxon>Pseudomonadati</taxon>
        <taxon>Acidobacteriota</taxon>
        <taxon>Terriglobia</taxon>
        <taxon>Terriglobales</taxon>
        <taxon>Acidobacteriaceae</taxon>
        <taxon>Silvibacterium</taxon>
    </lineage>
</organism>
<dbReference type="OrthoDB" id="123152at2"/>
<protein>
    <recommendedName>
        <fullName evidence="3">Response regulatory domain-containing protein</fullName>
    </recommendedName>
</protein>
<evidence type="ECO:0000313" key="1">
    <source>
        <dbReference type="EMBL" id="RXS93829.1"/>
    </source>
</evidence>
<dbReference type="EMBL" id="SDMK01000004">
    <property type="protein sequence ID" value="RXS93829.1"/>
    <property type="molecule type" value="Genomic_DNA"/>
</dbReference>
<sequence>MLETSESPALRGAISGAILLAGENLHTMEPICAHLGAQGLVVDCVQGFAASIEHWQEHRHAVVLLDVPSATAVESAVATAVAIKRRDPRQFVGYLADAALHTSGLAGDGIFPRNARQLPGLLAASL</sequence>
<evidence type="ECO:0008006" key="3">
    <source>
        <dbReference type="Google" id="ProtNLM"/>
    </source>
</evidence>
<dbReference type="AlphaFoldDB" id="A0A4Q1SA67"/>
<accession>A0A4Q1SA67</accession>
<evidence type="ECO:0000313" key="2">
    <source>
        <dbReference type="Proteomes" id="UP000290253"/>
    </source>
</evidence>
<reference evidence="1 2" key="1">
    <citation type="journal article" date="2016" name="Int. J. Syst. Evol. Microbiol.">
        <title>Acidipila dinghuensis sp. nov., an acidobacterium isolated from forest soil.</title>
        <authorList>
            <person name="Jiang Y.W."/>
            <person name="Wang J."/>
            <person name="Chen M.H."/>
            <person name="Lv Y.Y."/>
            <person name="Qiu L.H."/>
        </authorList>
    </citation>
    <scope>NUCLEOTIDE SEQUENCE [LARGE SCALE GENOMIC DNA]</scope>
    <source>
        <strain evidence="1 2">DHOF10</strain>
    </source>
</reference>
<dbReference type="RefSeq" id="WP_129209677.1">
    <property type="nucleotide sequence ID" value="NZ_BMGU01000002.1"/>
</dbReference>
<comment type="caution">
    <text evidence="1">The sequence shown here is derived from an EMBL/GenBank/DDBJ whole genome shotgun (WGS) entry which is preliminary data.</text>
</comment>
<dbReference type="Proteomes" id="UP000290253">
    <property type="component" value="Unassembled WGS sequence"/>
</dbReference>
<gene>
    <name evidence="1" type="ORF">ESZ00_17470</name>
</gene>
<name>A0A4Q1SA67_9BACT</name>
<proteinExistence type="predicted"/>